<evidence type="ECO:0000313" key="1">
    <source>
        <dbReference type="EMBL" id="MFD0853017.1"/>
    </source>
</evidence>
<sequence length="218" mass="23354">ASENLPAGTGLVPAEREYVTISGHPDKDVERRINTALRADDAMNWYRRTSSGWSGTARSHSEAAVRLQTGRFLSVAYTFGITPQQGAIGTWLNSTPEYATVTVDLVTGRTLGIADIFRPAALTQSGLARLAERIKSHDDRECLTPLAPLPGDAYKPFGIKLSDLQRTGSTIQVALGAREVWFGVKAGRHDMSSPSNACSATSASVPVDELADLMQPGL</sequence>
<dbReference type="EMBL" id="JBHTIR010001821">
    <property type="protein sequence ID" value="MFD0853017.1"/>
    <property type="molecule type" value="Genomic_DNA"/>
</dbReference>
<comment type="caution">
    <text evidence="1">The sequence shown here is derived from an EMBL/GenBank/DDBJ whole genome shotgun (WGS) entry which is preliminary data.</text>
</comment>
<dbReference type="Proteomes" id="UP001597083">
    <property type="component" value="Unassembled WGS sequence"/>
</dbReference>
<feature type="non-terminal residue" evidence="1">
    <location>
        <position position="1"/>
    </location>
</feature>
<feature type="non-terminal residue" evidence="1">
    <location>
        <position position="218"/>
    </location>
</feature>
<proteinExistence type="predicted"/>
<accession>A0ABW3CGD0</accession>
<protein>
    <submittedName>
        <fullName evidence="1">Uncharacterized protein</fullName>
    </submittedName>
</protein>
<evidence type="ECO:0000313" key="2">
    <source>
        <dbReference type="Proteomes" id="UP001597083"/>
    </source>
</evidence>
<keyword evidence="2" id="KW-1185">Reference proteome</keyword>
<gene>
    <name evidence="1" type="ORF">ACFQ07_12330</name>
</gene>
<organism evidence="1 2">
    <name type="scientific">Actinomadura adrarensis</name>
    <dbReference type="NCBI Taxonomy" id="1819600"/>
    <lineage>
        <taxon>Bacteria</taxon>
        <taxon>Bacillati</taxon>
        <taxon>Actinomycetota</taxon>
        <taxon>Actinomycetes</taxon>
        <taxon>Streptosporangiales</taxon>
        <taxon>Thermomonosporaceae</taxon>
        <taxon>Actinomadura</taxon>
    </lineage>
</organism>
<name>A0ABW3CGD0_9ACTN</name>
<reference evidence="2" key="1">
    <citation type="journal article" date="2019" name="Int. J. Syst. Evol. Microbiol.">
        <title>The Global Catalogue of Microorganisms (GCM) 10K type strain sequencing project: providing services to taxonomists for standard genome sequencing and annotation.</title>
        <authorList>
            <consortium name="The Broad Institute Genomics Platform"/>
            <consortium name="The Broad Institute Genome Sequencing Center for Infectious Disease"/>
            <person name="Wu L."/>
            <person name="Ma J."/>
        </authorList>
    </citation>
    <scope>NUCLEOTIDE SEQUENCE [LARGE SCALE GENOMIC DNA]</scope>
    <source>
        <strain evidence="2">JCM 31696</strain>
    </source>
</reference>